<comment type="caution">
    <text evidence="1">The sequence shown here is derived from an EMBL/GenBank/DDBJ whole genome shotgun (WGS) entry which is preliminary data.</text>
</comment>
<protein>
    <submittedName>
        <fullName evidence="1">Uncharacterized protein</fullName>
    </submittedName>
</protein>
<sequence>MIHADNFEITCGSKQSQKDVIMYSICFAQKRKQSRTDLDYWMLFRRSITAKKWASVIATMETKNQLTIIGLRNGRSHGKKTLQTRNTKGDN</sequence>
<dbReference type="AlphaFoldDB" id="A0A8T0S7F3"/>
<keyword evidence="2" id="KW-1185">Reference proteome</keyword>
<name>A0A8T0S7F3_PANVG</name>
<accession>A0A8T0S7F3</accession>
<organism evidence="1 2">
    <name type="scientific">Panicum virgatum</name>
    <name type="common">Blackwell switchgrass</name>
    <dbReference type="NCBI Taxonomy" id="38727"/>
    <lineage>
        <taxon>Eukaryota</taxon>
        <taxon>Viridiplantae</taxon>
        <taxon>Streptophyta</taxon>
        <taxon>Embryophyta</taxon>
        <taxon>Tracheophyta</taxon>
        <taxon>Spermatophyta</taxon>
        <taxon>Magnoliopsida</taxon>
        <taxon>Liliopsida</taxon>
        <taxon>Poales</taxon>
        <taxon>Poaceae</taxon>
        <taxon>PACMAD clade</taxon>
        <taxon>Panicoideae</taxon>
        <taxon>Panicodae</taxon>
        <taxon>Paniceae</taxon>
        <taxon>Panicinae</taxon>
        <taxon>Panicum</taxon>
        <taxon>Panicum sect. Hiantes</taxon>
    </lineage>
</organism>
<gene>
    <name evidence="1" type="ORF">PVAP13_5NG012320</name>
</gene>
<evidence type="ECO:0000313" key="1">
    <source>
        <dbReference type="EMBL" id="KAG2593534.1"/>
    </source>
</evidence>
<evidence type="ECO:0000313" key="2">
    <source>
        <dbReference type="Proteomes" id="UP000823388"/>
    </source>
</evidence>
<reference evidence="1" key="1">
    <citation type="submission" date="2020-05" db="EMBL/GenBank/DDBJ databases">
        <title>WGS assembly of Panicum virgatum.</title>
        <authorList>
            <person name="Lovell J.T."/>
            <person name="Jenkins J."/>
            <person name="Shu S."/>
            <person name="Juenger T.E."/>
            <person name="Schmutz J."/>
        </authorList>
    </citation>
    <scope>NUCLEOTIDE SEQUENCE</scope>
    <source>
        <strain evidence="1">AP13</strain>
    </source>
</reference>
<dbReference type="Proteomes" id="UP000823388">
    <property type="component" value="Chromosome 5N"/>
</dbReference>
<dbReference type="EMBL" id="CM029046">
    <property type="protein sequence ID" value="KAG2593534.1"/>
    <property type="molecule type" value="Genomic_DNA"/>
</dbReference>
<proteinExistence type="predicted"/>